<name>A0A4Q2RLG8_9ACTN</name>
<evidence type="ECO:0000313" key="3">
    <source>
        <dbReference type="EMBL" id="RYB89186.1"/>
    </source>
</evidence>
<dbReference type="InterPro" id="IPR036388">
    <property type="entry name" value="WH-like_DNA-bd_sf"/>
</dbReference>
<reference evidence="3 4" key="1">
    <citation type="submission" date="2019-01" db="EMBL/GenBank/DDBJ databases">
        <title>Novel species of Nocardioides.</title>
        <authorList>
            <person name="Liu Q."/>
            <person name="Xin Y.-H."/>
        </authorList>
    </citation>
    <scope>NUCLEOTIDE SEQUENCE [LARGE SCALE GENOMIC DNA]</scope>
    <source>
        <strain evidence="3 4">HLT3-15</strain>
    </source>
</reference>
<organism evidence="3 4">
    <name type="scientific">Nocardioides glacieisoli</name>
    <dbReference type="NCBI Taxonomy" id="1168730"/>
    <lineage>
        <taxon>Bacteria</taxon>
        <taxon>Bacillati</taxon>
        <taxon>Actinomycetota</taxon>
        <taxon>Actinomycetes</taxon>
        <taxon>Propionibacteriales</taxon>
        <taxon>Nocardioidaceae</taxon>
        <taxon>Nocardioides</taxon>
    </lineage>
</organism>
<gene>
    <name evidence="3" type="ORF">EUA06_17055</name>
</gene>
<sequence>MDQPRARPHLGDDELVVLRLLAEGETVDVAARRLGVSERTVRRKARSACDKVGCETTIEAIVWAVRHELL</sequence>
<evidence type="ECO:0000256" key="1">
    <source>
        <dbReference type="ARBA" id="ARBA00023125"/>
    </source>
</evidence>
<dbReference type="InterPro" id="IPR016032">
    <property type="entry name" value="Sig_transdc_resp-reg_C-effctor"/>
</dbReference>
<comment type="caution">
    <text evidence="3">The sequence shown here is derived from an EMBL/GenBank/DDBJ whole genome shotgun (WGS) entry which is preliminary data.</text>
</comment>
<accession>A0A4Q2RLG8</accession>
<dbReference type="EMBL" id="SDWS01000008">
    <property type="protein sequence ID" value="RYB89186.1"/>
    <property type="molecule type" value="Genomic_DNA"/>
</dbReference>
<keyword evidence="4" id="KW-1185">Reference proteome</keyword>
<dbReference type="OrthoDB" id="3698411at2"/>
<dbReference type="GO" id="GO:0003677">
    <property type="term" value="F:DNA binding"/>
    <property type="evidence" value="ECO:0007669"/>
    <property type="project" value="UniProtKB-KW"/>
</dbReference>
<keyword evidence="1" id="KW-0238">DNA-binding</keyword>
<dbReference type="SUPFAM" id="SSF46894">
    <property type="entry name" value="C-terminal effector domain of the bipartite response regulators"/>
    <property type="match status" value="1"/>
</dbReference>
<dbReference type="Gene3D" id="1.10.10.10">
    <property type="entry name" value="Winged helix-like DNA-binding domain superfamily/Winged helix DNA-binding domain"/>
    <property type="match status" value="1"/>
</dbReference>
<proteinExistence type="predicted"/>
<dbReference type="Proteomes" id="UP000291838">
    <property type="component" value="Unassembled WGS sequence"/>
</dbReference>
<dbReference type="SMART" id="SM00421">
    <property type="entry name" value="HTH_LUXR"/>
    <property type="match status" value="1"/>
</dbReference>
<dbReference type="GO" id="GO:0006355">
    <property type="term" value="P:regulation of DNA-templated transcription"/>
    <property type="evidence" value="ECO:0007669"/>
    <property type="project" value="InterPro"/>
</dbReference>
<dbReference type="InterPro" id="IPR039420">
    <property type="entry name" value="WalR-like"/>
</dbReference>
<protein>
    <submittedName>
        <fullName evidence="3">Response regulator transcription factor</fullName>
    </submittedName>
</protein>
<dbReference type="PANTHER" id="PTHR43214">
    <property type="entry name" value="TWO-COMPONENT RESPONSE REGULATOR"/>
    <property type="match status" value="1"/>
</dbReference>
<dbReference type="AlphaFoldDB" id="A0A4Q2RLG8"/>
<evidence type="ECO:0000313" key="4">
    <source>
        <dbReference type="Proteomes" id="UP000291838"/>
    </source>
</evidence>
<dbReference type="RefSeq" id="WP_129477998.1">
    <property type="nucleotide sequence ID" value="NZ_SDWS01000008.1"/>
</dbReference>
<evidence type="ECO:0000259" key="2">
    <source>
        <dbReference type="SMART" id="SM00421"/>
    </source>
</evidence>
<dbReference type="InterPro" id="IPR000792">
    <property type="entry name" value="Tscrpt_reg_LuxR_C"/>
</dbReference>
<dbReference type="Pfam" id="PF13384">
    <property type="entry name" value="HTH_23"/>
    <property type="match status" value="1"/>
</dbReference>
<feature type="domain" description="HTH luxR-type" evidence="2">
    <location>
        <begin position="7"/>
        <end position="64"/>
    </location>
</feature>